<dbReference type="Proteomes" id="UP000285146">
    <property type="component" value="Unassembled WGS sequence"/>
</dbReference>
<evidence type="ECO:0000313" key="3">
    <source>
        <dbReference type="Proteomes" id="UP000285146"/>
    </source>
</evidence>
<gene>
    <name evidence="2" type="ORF">VPNG_07042</name>
</gene>
<sequence length="144" mass="16101">MTMYKHVRIGNGQGAIYDIPVQNETFWGIHPPYRPRVSSRESESFTASSGIPPDNANPHATLPRRQARYTPLKVSEMSLVLFPYTLRTSPPSLLSRLLPPEAVSPQRPLLRLLTIPSRLLQSLVPVKVPPVRMARRPTSQAVAN</sequence>
<accession>A0A423WN86</accession>
<dbReference type="InParanoid" id="A0A423WN86"/>
<evidence type="ECO:0000313" key="2">
    <source>
        <dbReference type="EMBL" id="ROW04909.1"/>
    </source>
</evidence>
<evidence type="ECO:0000256" key="1">
    <source>
        <dbReference type="SAM" id="MobiDB-lite"/>
    </source>
</evidence>
<dbReference type="AlphaFoldDB" id="A0A423WN86"/>
<keyword evidence="3" id="KW-1185">Reference proteome</keyword>
<name>A0A423WN86_9PEZI</name>
<comment type="caution">
    <text evidence="2">The sequence shown here is derived from an EMBL/GenBank/DDBJ whole genome shotgun (WGS) entry which is preliminary data.</text>
</comment>
<reference evidence="2 3" key="1">
    <citation type="submission" date="2015-09" db="EMBL/GenBank/DDBJ databases">
        <title>Host preference determinants of Valsa canker pathogens revealed by comparative genomics.</title>
        <authorList>
            <person name="Yin Z."/>
            <person name="Huang L."/>
        </authorList>
    </citation>
    <scope>NUCLEOTIDE SEQUENCE [LARGE SCALE GENOMIC DNA]</scope>
    <source>
        <strain evidence="2 3">SXYLt</strain>
    </source>
</reference>
<proteinExistence type="predicted"/>
<dbReference type="EMBL" id="LKEB01000046">
    <property type="protein sequence ID" value="ROW04909.1"/>
    <property type="molecule type" value="Genomic_DNA"/>
</dbReference>
<feature type="region of interest" description="Disordered" evidence="1">
    <location>
        <begin position="38"/>
        <end position="67"/>
    </location>
</feature>
<protein>
    <submittedName>
        <fullName evidence="2">Uncharacterized protein</fullName>
    </submittedName>
</protein>
<organism evidence="2 3">
    <name type="scientific">Cytospora leucostoma</name>
    <dbReference type="NCBI Taxonomy" id="1230097"/>
    <lineage>
        <taxon>Eukaryota</taxon>
        <taxon>Fungi</taxon>
        <taxon>Dikarya</taxon>
        <taxon>Ascomycota</taxon>
        <taxon>Pezizomycotina</taxon>
        <taxon>Sordariomycetes</taxon>
        <taxon>Sordariomycetidae</taxon>
        <taxon>Diaporthales</taxon>
        <taxon>Cytosporaceae</taxon>
        <taxon>Cytospora</taxon>
    </lineage>
</organism>